<reference evidence="1 2" key="1">
    <citation type="submission" date="2015-09" db="EMBL/GenBank/DDBJ databases">
        <authorList>
            <consortium name="Swine Surveillance"/>
        </authorList>
    </citation>
    <scope>NUCLEOTIDE SEQUENCE [LARGE SCALE GENOMIC DNA]</scope>
    <source>
        <strain evidence="1 2">CECT 7688</strain>
    </source>
</reference>
<dbReference type="PROSITE" id="PS51257">
    <property type="entry name" value="PROKAR_LIPOPROTEIN"/>
    <property type="match status" value="1"/>
</dbReference>
<dbReference type="EMBL" id="CYPW01000024">
    <property type="protein sequence ID" value="CUH52837.1"/>
    <property type="molecule type" value="Genomic_DNA"/>
</dbReference>
<evidence type="ECO:0000313" key="1">
    <source>
        <dbReference type="EMBL" id="CUH52837.1"/>
    </source>
</evidence>
<keyword evidence="2" id="KW-1185">Reference proteome</keyword>
<accession>A0A0P1ESD0</accession>
<dbReference type="Proteomes" id="UP000054823">
    <property type="component" value="Unassembled WGS sequence"/>
</dbReference>
<sequence>MFSPKNWGQVDRFAKLHMGSHTFSACDSRALSGVSAHLKKAHIFKSIAEELRSTLEVDRSELNSKGFTTANHAHKLAAVVEAFIVELYSVIDCTAKVLRAVFASSTRGFKDSTSYLFTKTDKISGLPQPIIDEIAAADWYLPLRYLRDELTHLDVGHCSLDDNTGLVSYAHFGMKKDQKPLIYDDIFLTMNRNFDAVNLFLGKVFKCLLTTLGDTPVQLMCGMTHGRMLIRSIVPTEPLSFDNGICQSHQWFELPEYPDCPFAANCGAYRRTKAMQHQDYD</sequence>
<dbReference type="AlphaFoldDB" id="A0A0P1ESD0"/>
<name>A0A0P1ESD0_9RHOB</name>
<protein>
    <submittedName>
        <fullName evidence="1">Uncharacterized protein</fullName>
    </submittedName>
</protein>
<gene>
    <name evidence="1" type="ORF">SHM7688_02284</name>
</gene>
<proteinExistence type="predicted"/>
<organism evidence="1 2">
    <name type="scientific">Shimia marina</name>
    <dbReference type="NCBI Taxonomy" id="321267"/>
    <lineage>
        <taxon>Bacteria</taxon>
        <taxon>Pseudomonadati</taxon>
        <taxon>Pseudomonadota</taxon>
        <taxon>Alphaproteobacteria</taxon>
        <taxon>Rhodobacterales</taxon>
        <taxon>Roseobacteraceae</taxon>
    </lineage>
</organism>
<evidence type="ECO:0000313" key="2">
    <source>
        <dbReference type="Proteomes" id="UP000054823"/>
    </source>
</evidence>